<dbReference type="Proteomes" id="UP000001593">
    <property type="component" value="Unassembled WGS sequence"/>
</dbReference>
<dbReference type="HOGENOM" id="CLU_3056479_0_0_1"/>
<dbReference type="PhylomeDB" id="A7T8S0"/>
<dbReference type="KEGG" id="nve:5497938"/>
<comment type="similarity">
    <text evidence="2">Belongs to the SID1 family.</text>
</comment>
<evidence type="ECO:0000256" key="3">
    <source>
        <dbReference type="ARBA" id="ARBA00022692"/>
    </source>
</evidence>
<evidence type="ECO:0000256" key="6">
    <source>
        <dbReference type="ARBA" id="ARBA00023136"/>
    </source>
</evidence>
<keyword evidence="7" id="KW-0325">Glycoprotein</keyword>
<sequence length="54" mass="6152">KGEVKIEFLFSLQHNGIPQHYQIFYAMAMALVMEGVLSACYHVCPNNSNFQFGK</sequence>
<comment type="subcellular location">
    <subcellularLocation>
        <location evidence="1">Membrane</location>
        <topology evidence="1">Multi-pass membrane protein</topology>
    </subcellularLocation>
</comment>
<evidence type="ECO:0000256" key="1">
    <source>
        <dbReference type="ARBA" id="ARBA00004141"/>
    </source>
</evidence>
<reference evidence="9 10" key="1">
    <citation type="journal article" date="2007" name="Science">
        <title>Sea anemone genome reveals ancestral eumetazoan gene repertoire and genomic organization.</title>
        <authorList>
            <person name="Putnam N.H."/>
            <person name="Srivastava M."/>
            <person name="Hellsten U."/>
            <person name="Dirks B."/>
            <person name="Chapman J."/>
            <person name="Salamov A."/>
            <person name="Terry A."/>
            <person name="Shapiro H."/>
            <person name="Lindquist E."/>
            <person name="Kapitonov V.V."/>
            <person name="Jurka J."/>
            <person name="Genikhovich G."/>
            <person name="Grigoriev I.V."/>
            <person name="Lucas S.M."/>
            <person name="Steele R.E."/>
            <person name="Finnerty J.R."/>
            <person name="Technau U."/>
            <person name="Martindale M.Q."/>
            <person name="Rokhsar D.S."/>
        </authorList>
    </citation>
    <scope>NUCLEOTIDE SEQUENCE [LARGE SCALE GENOMIC DNA]</scope>
    <source>
        <strain evidence="10">CH2 X CH6</strain>
    </source>
</reference>
<dbReference type="PANTHER" id="PTHR12185">
    <property type="entry name" value="SID1 TRANSMEMBRANE FAMILY MEMEBER"/>
    <property type="match status" value="1"/>
</dbReference>
<gene>
    <name evidence="9" type="ORF">NEMVEDRAFT_v1g59678</name>
</gene>
<feature type="non-terminal residue" evidence="9">
    <location>
        <position position="1"/>
    </location>
</feature>
<keyword evidence="3 8" id="KW-0812">Transmembrane</keyword>
<dbReference type="AlphaFoldDB" id="A7T8S0"/>
<dbReference type="PANTHER" id="PTHR12185:SF14">
    <property type="entry name" value="CHOLESTEROL UPTAKE PROTEIN 1"/>
    <property type="match status" value="1"/>
</dbReference>
<dbReference type="Pfam" id="PF13965">
    <property type="entry name" value="SID-1_RNA_chan"/>
    <property type="match status" value="1"/>
</dbReference>
<evidence type="ECO:0000313" key="9">
    <source>
        <dbReference type="EMBL" id="EDO27616.1"/>
    </source>
</evidence>
<evidence type="ECO:0000256" key="5">
    <source>
        <dbReference type="ARBA" id="ARBA00022989"/>
    </source>
</evidence>
<keyword evidence="6 8" id="KW-0472">Membrane</keyword>
<keyword evidence="4" id="KW-0732">Signal</keyword>
<dbReference type="GO" id="GO:0016020">
    <property type="term" value="C:membrane"/>
    <property type="evidence" value="ECO:0007669"/>
    <property type="project" value="UniProtKB-SubCell"/>
</dbReference>
<dbReference type="EMBL" id="DS472876">
    <property type="protein sequence ID" value="EDO27616.1"/>
    <property type="molecule type" value="Genomic_DNA"/>
</dbReference>
<accession>A7T8S0</accession>
<name>A7T8S0_NEMVE</name>
<protein>
    <submittedName>
        <fullName evidence="9">Uncharacterized protein</fullName>
    </submittedName>
</protein>
<dbReference type="InParanoid" id="A7T8S0"/>
<evidence type="ECO:0000313" key="10">
    <source>
        <dbReference type="Proteomes" id="UP000001593"/>
    </source>
</evidence>
<proteinExistence type="inferred from homology"/>
<evidence type="ECO:0000256" key="2">
    <source>
        <dbReference type="ARBA" id="ARBA00006618"/>
    </source>
</evidence>
<evidence type="ECO:0000256" key="4">
    <source>
        <dbReference type="ARBA" id="ARBA00022729"/>
    </source>
</evidence>
<evidence type="ECO:0000256" key="8">
    <source>
        <dbReference type="SAM" id="Phobius"/>
    </source>
</evidence>
<keyword evidence="5 8" id="KW-1133">Transmembrane helix</keyword>
<organism evidence="9 10">
    <name type="scientific">Nematostella vectensis</name>
    <name type="common">Starlet sea anemone</name>
    <dbReference type="NCBI Taxonomy" id="45351"/>
    <lineage>
        <taxon>Eukaryota</taxon>
        <taxon>Metazoa</taxon>
        <taxon>Cnidaria</taxon>
        <taxon>Anthozoa</taxon>
        <taxon>Hexacorallia</taxon>
        <taxon>Actiniaria</taxon>
        <taxon>Edwardsiidae</taxon>
        <taxon>Nematostella</taxon>
    </lineage>
</organism>
<feature type="non-terminal residue" evidence="9">
    <location>
        <position position="54"/>
    </location>
</feature>
<dbReference type="STRING" id="45351.A7T8S0"/>
<dbReference type="InterPro" id="IPR025958">
    <property type="entry name" value="SID1_TM_fam"/>
</dbReference>
<evidence type="ECO:0000256" key="7">
    <source>
        <dbReference type="ARBA" id="ARBA00023180"/>
    </source>
</evidence>
<keyword evidence="10" id="KW-1185">Reference proteome</keyword>
<feature type="transmembrane region" description="Helical" evidence="8">
    <location>
        <begin position="23"/>
        <end position="44"/>
    </location>
</feature>